<reference evidence="3" key="1">
    <citation type="submission" date="2021-10" db="EMBL/GenBank/DDBJ databases">
        <title>Tropical sea cucumber genome reveals ecological adaptation and Cuvierian tubules defense mechanism.</title>
        <authorList>
            <person name="Chen T."/>
        </authorList>
    </citation>
    <scope>NUCLEOTIDE SEQUENCE</scope>
    <source>
        <strain evidence="3">Nanhai2018</strain>
        <tissue evidence="3">Muscle</tissue>
    </source>
</reference>
<dbReference type="GO" id="GO:0006979">
    <property type="term" value="P:response to oxidative stress"/>
    <property type="evidence" value="ECO:0007669"/>
    <property type="project" value="InterPro"/>
</dbReference>
<keyword evidence="1" id="KW-0479">Metal-binding</keyword>
<dbReference type="PANTHER" id="PTHR11475">
    <property type="entry name" value="OXIDASE/PEROXIDASE"/>
    <property type="match status" value="1"/>
</dbReference>
<evidence type="ECO:0000313" key="3">
    <source>
        <dbReference type="EMBL" id="KAJ8043606.1"/>
    </source>
</evidence>
<dbReference type="GO" id="GO:0004601">
    <property type="term" value="F:peroxidase activity"/>
    <property type="evidence" value="ECO:0007669"/>
    <property type="project" value="InterPro"/>
</dbReference>
<dbReference type="AlphaFoldDB" id="A0A9Q1HFY5"/>
<comment type="caution">
    <text evidence="3">The sequence shown here is derived from an EMBL/GenBank/DDBJ whole genome shotgun (WGS) entry which is preliminary data.</text>
</comment>
<evidence type="ECO:0000256" key="2">
    <source>
        <dbReference type="SAM" id="MobiDB-lite"/>
    </source>
</evidence>
<dbReference type="Proteomes" id="UP001152320">
    <property type="component" value="Chromosome 4"/>
</dbReference>
<dbReference type="SUPFAM" id="SSF48113">
    <property type="entry name" value="Heme-dependent peroxidases"/>
    <property type="match status" value="1"/>
</dbReference>
<proteinExistence type="predicted"/>
<feature type="region of interest" description="Disordered" evidence="2">
    <location>
        <begin position="322"/>
        <end position="341"/>
    </location>
</feature>
<dbReference type="PRINTS" id="PR00457">
    <property type="entry name" value="ANPEROXIDASE"/>
</dbReference>
<dbReference type="OrthoDB" id="823504at2759"/>
<dbReference type="Gene3D" id="1.10.640.10">
    <property type="entry name" value="Haem peroxidase domain superfamily, animal type"/>
    <property type="match status" value="1"/>
</dbReference>
<dbReference type="InterPro" id="IPR010255">
    <property type="entry name" value="Haem_peroxidase_sf"/>
</dbReference>
<evidence type="ECO:0000256" key="1">
    <source>
        <dbReference type="PIRSR" id="PIRSR619791-2"/>
    </source>
</evidence>
<dbReference type="GO" id="GO:0046872">
    <property type="term" value="F:metal ion binding"/>
    <property type="evidence" value="ECO:0007669"/>
    <property type="project" value="UniProtKB-KW"/>
</dbReference>
<keyword evidence="1" id="KW-0349">Heme</keyword>
<keyword evidence="1" id="KW-0408">Iron</keyword>
<dbReference type="InterPro" id="IPR037120">
    <property type="entry name" value="Haem_peroxidase_sf_animal"/>
</dbReference>
<accession>A0A9Q1HFY5</accession>
<feature type="binding site" description="axial binding residue" evidence="1">
    <location>
        <position position="488"/>
    </location>
    <ligand>
        <name>heme b</name>
        <dbReference type="ChEBI" id="CHEBI:60344"/>
    </ligand>
    <ligandPart>
        <name>Fe</name>
        <dbReference type="ChEBI" id="CHEBI:18248"/>
    </ligandPart>
</feature>
<dbReference type="Pfam" id="PF03098">
    <property type="entry name" value="An_peroxidase"/>
    <property type="match status" value="1"/>
</dbReference>
<keyword evidence="4" id="KW-1185">Reference proteome</keyword>
<dbReference type="EMBL" id="JAIZAY010000004">
    <property type="protein sequence ID" value="KAJ8043606.1"/>
    <property type="molecule type" value="Genomic_DNA"/>
</dbReference>
<organism evidence="3 4">
    <name type="scientific">Holothuria leucospilota</name>
    <name type="common">Black long sea cucumber</name>
    <name type="synonym">Mertensiothuria leucospilota</name>
    <dbReference type="NCBI Taxonomy" id="206669"/>
    <lineage>
        <taxon>Eukaryota</taxon>
        <taxon>Metazoa</taxon>
        <taxon>Echinodermata</taxon>
        <taxon>Eleutherozoa</taxon>
        <taxon>Echinozoa</taxon>
        <taxon>Holothuroidea</taxon>
        <taxon>Aspidochirotacea</taxon>
        <taxon>Aspidochirotida</taxon>
        <taxon>Holothuriidae</taxon>
        <taxon>Holothuria</taxon>
    </lineage>
</organism>
<dbReference type="GO" id="GO:0020037">
    <property type="term" value="F:heme binding"/>
    <property type="evidence" value="ECO:0007669"/>
    <property type="project" value="InterPro"/>
</dbReference>
<dbReference type="InterPro" id="IPR019791">
    <property type="entry name" value="Haem_peroxidase_animal"/>
</dbReference>
<dbReference type="PANTHER" id="PTHR11475:SF143">
    <property type="entry name" value="PUTATIVE-RELATED"/>
    <property type="match status" value="1"/>
</dbReference>
<name>A0A9Q1HFY5_HOLLE</name>
<dbReference type="PROSITE" id="PS50292">
    <property type="entry name" value="PEROXIDASE_3"/>
    <property type="match status" value="1"/>
</dbReference>
<sequence length="764" mass="85717">MRVSCNVMFPYGSQLLTCVVKFTFSRQSALPEMGMLSVIFHLLLLSGCFMTSYSSCSDGTCQEVRDMDLEAEEKVSDRYLRRSNELLARFSKDLSSDNLVKRSDGTEVNIGDAIRDIEDLYRQLEGNNIPSLQLLREIQGLTGDLCDELNLTTPLPRECSRLQAYRNIDGSCNNLRNPLWGRSNYPLKRLYGVDYDDGISEFCSTDTGNAFPPFVIPTAREVSVGVTGSEEIYNPYGASELTMHFGQFVDHDLAHVPTEEAECDGCTEDDICCPIGVPSDDPVFSSLECLEFKRARPMLDENCLGAVRHHENQITSYLDSSNVYGSNEEEEEELRDKTKGTGQMKVDEEPIDLSHLPVLPPDEQNPDCVPGAKEELCGKGGDVRAAEQPGLTGIHTLLVREHNRVASSLSLINTDWTDDQLYHETKKIISAVYQHILYNEFLPVLLGERVVEDFGLGVGNHYPYTGYDDTVDATVVVVFAAAAFRFGHSFVPETLFRYNAKHEAVYPALPLKEAFFNATHVYDFENGGLDSILLGMLDQPLLKIDRHLSPAITQFLFAHENASSFGMDLVSLNIQRGRDLGIPSYAEIFNSCHGRRLNRFSQLEFTNNDAVEALENVYDRVGDIDAFIGMITEEPLSGAALGPTAACVVAEQFYRLKYGDRFWYENTRGPQAFTSAQLSAIREMSYARLMCENLASVETIQPYAFMLPDSGRGRGPRRYNSFVEFSRNEKYPSRDGSLPNFSNHRVPCANPEFIPKLDLEPWRE</sequence>
<gene>
    <name evidence="3" type="ORF">HOLleu_10780</name>
</gene>
<evidence type="ECO:0000313" key="4">
    <source>
        <dbReference type="Proteomes" id="UP001152320"/>
    </source>
</evidence>
<protein>
    <submittedName>
        <fullName evidence="3">Peroxidasin</fullName>
    </submittedName>
</protein>